<keyword evidence="3 10" id="KW-1134">Transmembrane beta strand</keyword>
<organism evidence="15 16">
    <name type="scientific">Rhizosphaericola mali</name>
    <dbReference type="NCBI Taxonomy" id="2545455"/>
    <lineage>
        <taxon>Bacteria</taxon>
        <taxon>Pseudomonadati</taxon>
        <taxon>Bacteroidota</taxon>
        <taxon>Chitinophagia</taxon>
        <taxon>Chitinophagales</taxon>
        <taxon>Chitinophagaceae</taxon>
        <taxon>Rhizosphaericola</taxon>
    </lineage>
</organism>
<name>A0A5P2G1L6_9BACT</name>
<dbReference type="Pfam" id="PF07715">
    <property type="entry name" value="Plug"/>
    <property type="match status" value="1"/>
</dbReference>
<evidence type="ECO:0000313" key="15">
    <source>
        <dbReference type="EMBL" id="QES89694.1"/>
    </source>
</evidence>
<dbReference type="Pfam" id="PF00593">
    <property type="entry name" value="TonB_dep_Rec_b-barrel"/>
    <property type="match status" value="1"/>
</dbReference>
<accession>A0A5P2G1L6</accession>
<dbReference type="Gene3D" id="2.170.130.10">
    <property type="entry name" value="TonB-dependent receptor, plug domain"/>
    <property type="match status" value="1"/>
</dbReference>
<dbReference type="GO" id="GO:0015344">
    <property type="term" value="F:siderophore uptake transmembrane transporter activity"/>
    <property type="evidence" value="ECO:0007669"/>
    <property type="project" value="TreeGrafter"/>
</dbReference>
<comment type="similarity">
    <text evidence="10 11">Belongs to the TonB-dependent receptor family.</text>
</comment>
<keyword evidence="8 15" id="KW-0675">Receptor</keyword>
<dbReference type="OrthoDB" id="9764669at2"/>
<evidence type="ECO:0000256" key="11">
    <source>
        <dbReference type="RuleBase" id="RU003357"/>
    </source>
</evidence>
<dbReference type="Proteomes" id="UP000292424">
    <property type="component" value="Chromosome"/>
</dbReference>
<dbReference type="InterPro" id="IPR037066">
    <property type="entry name" value="Plug_dom_sf"/>
</dbReference>
<comment type="subcellular location">
    <subcellularLocation>
        <location evidence="1 10">Cell outer membrane</location>
        <topology evidence="1 10">Multi-pass membrane protein</topology>
    </subcellularLocation>
</comment>
<evidence type="ECO:0000256" key="8">
    <source>
        <dbReference type="ARBA" id="ARBA00023170"/>
    </source>
</evidence>
<reference evidence="15 16" key="1">
    <citation type="submission" date="2019-09" db="EMBL/GenBank/DDBJ databases">
        <title>Complete genome sequence of Arachidicoccus sp. B3-10 isolated from apple orchard soil.</title>
        <authorList>
            <person name="Kim H.S."/>
            <person name="Han K.-I."/>
            <person name="Suh M.K."/>
            <person name="Lee K.C."/>
            <person name="Eom M.K."/>
            <person name="Kim J.-S."/>
            <person name="Kang S.W."/>
            <person name="Sin Y."/>
            <person name="Lee J.-S."/>
        </authorList>
    </citation>
    <scope>NUCLEOTIDE SEQUENCE [LARGE SCALE GENOMIC DNA]</scope>
    <source>
        <strain evidence="15 16">B3-10</strain>
    </source>
</reference>
<evidence type="ECO:0000256" key="4">
    <source>
        <dbReference type="ARBA" id="ARBA00022692"/>
    </source>
</evidence>
<dbReference type="PANTHER" id="PTHR30069:SF29">
    <property type="entry name" value="HEMOGLOBIN AND HEMOGLOBIN-HAPTOGLOBIN-BINDING PROTEIN 1-RELATED"/>
    <property type="match status" value="1"/>
</dbReference>
<dbReference type="GO" id="GO:0009279">
    <property type="term" value="C:cell outer membrane"/>
    <property type="evidence" value="ECO:0007669"/>
    <property type="project" value="UniProtKB-SubCell"/>
</dbReference>
<dbReference type="PANTHER" id="PTHR30069">
    <property type="entry name" value="TONB-DEPENDENT OUTER MEMBRANE RECEPTOR"/>
    <property type="match status" value="1"/>
</dbReference>
<dbReference type="Gene3D" id="2.40.170.20">
    <property type="entry name" value="TonB-dependent receptor, beta-barrel domain"/>
    <property type="match status" value="1"/>
</dbReference>
<dbReference type="GO" id="GO:0044718">
    <property type="term" value="P:siderophore transmembrane transport"/>
    <property type="evidence" value="ECO:0007669"/>
    <property type="project" value="TreeGrafter"/>
</dbReference>
<gene>
    <name evidence="15" type="ORF">E0W69_013825</name>
</gene>
<dbReference type="PROSITE" id="PS52016">
    <property type="entry name" value="TONB_DEPENDENT_REC_3"/>
    <property type="match status" value="1"/>
</dbReference>
<keyword evidence="2 10" id="KW-0813">Transport</keyword>
<evidence type="ECO:0000256" key="12">
    <source>
        <dbReference type="SAM" id="SignalP"/>
    </source>
</evidence>
<keyword evidence="16" id="KW-1185">Reference proteome</keyword>
<dbReference type="EMBL" id="CP044016">
    <property type="protein sequence ID" value="QES89694.1"/>
    <property type="molecule type" value="Genomic_DNA"/>
</dbReference>
<evidence type="ECO:0000256" key="1">
    <source>
        <dbReference type="ARBA" id="ARBA00004571"/>
    </source>
</evidence>
<evidence type="ECO:0000256" key="5">
    <source>
        <dbReference type="ARBA" id="ARBA00022729"/>
    </source>
</evidence>
<dbReference type="KEGG" id="arac:E0W69_013825"/>
<keyword evidence="6 11" id="KW-0798">TonB box</keyword>
<keyword evidence="7 10" id="KW-0472">Membrane</keyword>
<protein>
    <submittedName>
        <fullName evidence="15">TonB-dependent receptor</fullName>
    </submittedName>
</protein>
<evidence type="ECO:0000256" key="9">
    <source>
        <dbReference type="ARBA" id="ARBA00023237"/>
    </source>
</evidence>
<evidence type="ECO:0000256" key="6">
    <source>
        <dbReference type="ARBA" id="ARBA00023077"/>
    </source>
</evidence>
<feature type="domain" description="TonB-dependent receptor plug" evidence="14">
    <location>
        <begin position="138"/>
        <end position="238"/>
    </location>
</feature>
<dbReference type="SUPFAM" id="SSF56935">
    <property type="entry name" value="Porins"/>
    <property type="match status" value="1"/>
</dbReference>
<keyword evidence="9 10" id="KW-0998">Cell outer membrane</keyword>
<evidence type="ECO:0000256" key="2">
    <source>
        <dbReference type="ARBA" id="ARBA00022448"/>
    </source>
</evidence>
<dbReference type="AlphaFoldDB" id="A0A5P2G1L6"/>
<proteinExistence type="inferred from homology"/>
<dbReference type="InterPro" id="IPR039426">
    <property type="entry name" value="TonB-dep_rcpt-like"/>
</dbReference>
<evidence type="ECO:0000259" key="13">
    <source>
        <dbReference type="Pfam" id="PF00593"/>
    </source>
</evidence>
<evidence type="ECO:0000259" key="14">
    <source>
        <dbReference type="Pfam" id="PF07715"/>
    </source>
</evidence>
<sequence length="787" mass="88468">MMNDLNGCKACIIFIISFFLSNAKAQFVVQGNASGFKSNKDTIELQLKNKDLNWSTKLSVHSNNYSFENIPAGNYVFIVVGNGYVSVVDSLNVIANLTRNIELRYKNGLQEVVVQSVKPIDQKKNDDLITFDQITNAKRWVSKRQIELLGSQRLDEVLKEQLGVTVVNDLGAGNRAVGVQMQGFGSDYVKILMDGMPIAGRMDGNLDLSRFSVQDIDHIEIIKGATSALYGADAMGGVINIITNQNAAKRAINAGVSYGSFDTKNINVGYTNPFGKRNSFYQIKEDYYQTNGFNASPQYLEGGQTSPPYTSNTIQGRARFELNDHDNINVSGRYAFRNSLMTRNYGDNYVTLDKLNDNDLNLLTSWNHTINNNSQFLVRYYLTHYYSSEQVSLQNRNSSLQNFRFGEWDNHLEGQYHVNSNDKKWDLISGLGAEFQQLQGYENAQSGHQVNSFVYGQLKYVFSSTINATVGARGSHNSIYGGKVTPTAGLNWNPIQHLYIRPSFGMGFKSPTYVQMNQVFTNLSQGYTVVGANVVSSALAALDSAGQISSIWAVASTIKNLKAETSHSFNLDAKWEQGGIWSLEANVFYNHIENMIFTEQIGIKTNGSQIFSYVNLAKVVNKGLELYGSVQPLKGLHLAANYQLLYSQDLSVLDSIKAGKLTVRSNPIRKATTKDYFNLPNRSRNMLQLQLFYDNKNIPWAGSIRANYRGKFGFMDLDNNGFIDPYDIYVPGYWFFNASIQRVLLKNKNLRVQFSVDNITNRTNYLMPYQAGRNYKVGLFYNLSFEK</sequence>
<evidence type="ECO:0000256" key="10">
    <source>
        <dbReference type="PROSITE-ProRule" id="PRU01360"/>
    </source>
</evidence>
<dbReference type="RefSeq" id="WP_131330628.1">
    <property type="nucleotide sequence ID" value="NZ_CP044016.1"/>
</dbReference>
<evidence type="ECO:0000256" key="3">
    <source>
        <dbReference type="ARBA" id="ARBA00022452"/>
    </source>
</evidence>
<evidence type="ECO:0000256" key="7">
    <source>
        <dbReference type="ARBA" id="ARBA00023136"/>
    </source>
</evidence>
<keyword evidence="5 12" id="KW-0732">Signal</keyword>
<dbReference type="InterPro" id="IPR036942">
    <property type="entry name" value="Beta-barrel_TonB_sf"/>
</dbReference>
<feature type="domain" description="TonB-dependent receptor-like beta-barrel" evidence="13">
    <location>
        <begin position="299"/>
        <end position="759"/>
    </location>
</feature>
<feature type="signal peptide" evidence="12">
    <location>
        <begin position="1"/>
        <end position="25"/>
    </location>
</feature>
<evidence type="ECO:0000313" key="16">
    <source>
        <dbReference type="Proteomes" id="UP000292424"/>
    </source>
</evidence>
<feature type="chain" id="PRO_5024426262" evidence="12">
    <location>
        <begin position="26"/>
        <end position="787"/>
    </location>
</feature>
<dbReference type="InterPro" id="IPR000531">
    <property type="entry name" value="Beta-barrel_TonB"/>
</dbReference>
<dbReference type="InterPro" id="IPR012910">
    <property type="entry name" value="Plug_dom"/>
</dbReference>
<keyword evidence="4 10" id="KW-0812">Transmembrane</keyword>
<dbReference type="CDD" id="cd01347">
    <property type="entry name" value="ligand_gated_channel"/>
    <property type="match status" value="1"/>
</dbReference>